<dbReference type="NCBIfam" id="NF033175">
    <property type="entry name" value="fuso_auto_Nterm"/>
    <property type="match status" value="2"/>
</dbReference>
<sequence>MGNNSLSNTEKNLRSIAKRYENVKYSVGLAVLFLMNGTSAFSDTNAVQEIDRQKEVAKDNQAGKTVVKETKKEKKQASQKLKASWVNMQFGANDMYSNYFAAPKAKVEKTSLVKSEKTVLVASVDNTASLPMFAKLLTDIEETTETRTEVLTTIANKEAAPTETATPTMEEIKASKQELRSSVGNLQDKIDTARRENQKEIDGLRLELIQLMEQGNQVVKSPWASWQFGMNYFYDDWGGSYKGRGDKKEKYPFEGIFTRSNDSFERYTSPESPNYGLLAVSTNPYSATTSSRSGLGSRYGIASTSPKQEPLKVMNVDASIKPKEVYRDPVVAPTVNVAAPVLQALNVPNLLPPSLDIPEPVTPNVTLVLPTPNTNPFTDFCFTCGTQNGVHLADNSKTFSDSQHNAADGNDPDKKPNWTDGDYNKFWTGFNPVTGLLTPNSGTNGNIRNFSYHSGTRKNWTPRTAAVLYFNNSLDTRGMIGRNMIKPKPPVVGFEARNIDVYVAGNVSDNLGNSAGKTYGNHDGAIGIHTVWDGTLTNITGHLYGRANFLSIETWHAGNLHFNNISINIERNDAKGIKANENTLFYIYPATYDTIVSHNYWAGASKQRGGFIGEVNAKITSNKNIVYSVLGAQGSFEITSTGKYELEGADNIVYSGLGYSPNFNNLKGSGIVEDLYGTGLTPSIKLDKAPESYGDGNVIMLFNNRISLAGKAFFDQPIGSSNPFNVRKANWEKSGVGIYQGEIRAKAIIGNKLNMANSGTQTAAGNTTTVRNGATETERTGDPNYVENNIGIYARSGQRGKETINGQVAEIKPSEDLGAKDASRGTNFDLDEVHSLQVNDIDISFGKYAKNGIMLVSEKGTVLDVAMSTNKHEGKDATTVAIMTSDIKDHGTVNLSGKISYNDTTNEAATGTIIAYSDGKWENTIHQMTSVEAQRFEGKPSEINIGKNVVLTARYKEFSDRTKSTPVAYAAKNSGIVNAYGTTKSKGFGSVLAYAEAGGKVSLKKEAEAIEEWVNKDADTKPYLYSNIGGYAEGSGSTVDFEDNLKINGMAGFAKGTGAVVNLKKNANKIQTGKNGGLAAINGGVVNFAGGEINHETTVTTNNVGASNKGDNAGDHSQSTPFYADSSSHINFTGTTTLNISDGILIPGTDKDYSATAGTAKYNGMSNVTVNLTGDNVVLSSKNGGHKQWTGATIQNIVQTAMKVAAFNTNGHKYKLFYINGTFEIDSNIDVGSASDDFNKVGLSREVVTINNGKTVSSTVGKGLAMGSNNSANADGNNSKTQYINNGTVDIQGGTLAAGTIGLNISYGQIHNNNIINVTEGIGAYGINGSTLTNETTGKINITTKGVGMAAFTSANPLQSYGTDKKITDGTLTAADKTFEIINKGQITVNGDKSVGLYGDTNGASALLSASNGSITNSGKLTLTGDETVGIVSKRATVELNGTGSSDIVVGKKGIGVYAEKSPVSMNSNYGVEVKDGGTGIFVKNDGSTLSSASNTFELKYSGTAAGTGVGLFYEGGTGANIINGTNVNLVDTVGTTEGLVGVYTAGGGKLTNNGKITGDKGYGIISNGAEVENTSDITFTNPVTASKPSVGIFTQAGDKITNTGTITVGENSVGIFGKEVLQKGTITVGNGGTGIYSKGGNVTLDTTSKINTGANKAVGVFTKGAGQTVTANAGSTMTIGDSSFGFLNEGKGNTINSNVTSQTLGHDGTYIYSSDKLGFVNNNTTLTSTGSYNYGLYSAGTVTNNADINFGTGLGNVGIYSTHGGTARNLAGRSVTVGDSYIDPSNSLNNRYAVGMAAGFNGDGNPAKAYTGNIVNEGTINVNGKYSIGMYGTEAGTKVYNGTAPGSSATINLGASNTTGMYLDNGAYGYNYGTIRSVGSGLSKVVGIVVKNGSTIENHGKIEITADDAVGILSKGNAAGANPGIIKNYGTFNINGVANNSKYESDRDGKDVVGTANSPFIKKAEGQDLGKTMGNVTINAPAGSTVGTITIAGKPVVPTLATTSAEEYSDMQLSKIGMYIDTSNKRFTNPISGLSALSRLTSSDLIMGNEATENTTSKAIQVDQRILSPYNTMIIQNPQIKKWNIYSGSLTWMATITQNQTDGTMQSAYLAKIPYTQWAGNEPSPVAVTDTYNFLDGLEQRYGVEEIGTRENKVFQKLNSIGNNEEILFYQATDEMMGHQYANVQQRIQATGDILNKEFNYLRSQWQTVSKDSNKIKTFGARGEYNTNTAGVINYKNHAYGVAYVHEDETVRLGESTGWYAGIVHNTFKFKDIGNSREEQLQGKLGIFKSVPFDYNNSLNWTISGDIFVGYNKMNRRFLVVDEVFSAKGRYRTYGIGLKNEISKEFRLSESFTLKPYAALDLEYGRMSKIREKSGEIKLDVKSNDYFSVRPEIGAELGFKHYFDRKTVKVGVSVAYENELGRVANGKNKAKVAGTNADYFNIRGEKDDRAGNVKADLNIGVDNQRIGVTANVGYDTKGHNVRGGVGLRVIF</sequence>
<dbReference type="SMART" id="SM00869">
    <property type="entry name" value="Autotransporter"/>
    <property type="match status" value="1"/>
</dbReference>
<protein>
    <submittedName>
        <fullName evidence="4">Autotransporter domain-containing protein</fullName>
    </submittedName>
</protein>
<dbReference type="InterPro" id="IPR036709">
    <property type="entry name" value="Autotransporte_beta_dom_sf"/>
</dbReference>
<proteinExistence type="predicted"/>
<dbReference type="Proteomes" id="UP000231749">
    <property type="component" value="Chromosome"/>
</dbReference>
<keyword evidence="1" id="KW-0175">Coiled coil</keyword>
<evidence type="ECO:0000313" key="4">
    <source>
        <dbReference type="EMBL" id="ATV66581.1"/>
    </source>
</evidence>
<dbReference type="InterPro" id="IPR005546">
    <property type="entry name" value="Autotransporte_beta"/>
</dbReference>
<dbReference type="Pfam" id="PF03797">
    <property type="entry name" value="Autotransporter"/>
    <property type="match status" value="1"/>
</dbReference>
<feature type="coiled-coil region" evidence="1">
    <location>
        <begin position="169"/>
        <end position="214"/>
    </location>
</feature>
<feature type="region of interest" description="Disordered" evidence="2">
    <location>
        <begin position="395"/>
        <end position="420"/>
    </location>
</feature>
<dbReference type="PROSITE" id="PS51208">
    <property type="entry name" value="AUTOTRANSPORTER"/>
    <property type="match status" value="1"/>
</dbReference>
<reference evidence="5" key="1">
    <citation type="submission" date="2017-11" db="EMBL/GenBank/DDBJ databases">
        <title>Genome sequencing of Fusobacterium periodonticum KCOM 1282.</title>
        <authorList>
            <person name="Kook J.-K."/>
            <person name="Park S.-N."/>
            <person name="Lim Y.K."/>
        </authorList>
    </citation>
    <scope>NUCLEOTIDE SEQUENCE [LARGE SCALE GENOMIC DNA]</scope>
    <source>
        <strain evidence="5">KCOM 1282</strain>
    </source>
</reference>
<gene>
    <name evidence="4" type="ORF">CTM86_08240</name>
</gene>
<evidence type="ECO:0000259" key="3">
    <source>
        <dbReference type="PROSITE" id="PS51208"/>
    </source>
</evidence>
<name>A0AAD0F4E4_9FUSO</name>
<evidence type="ECO:0000256" key="1">
    <source>
        <dbReference type="SAM" id="Coils"/>
    </source>
</evidence>
<feature type="domain" description="Autotransporter" evidence="3">
    <location>
        <begin position="2199"/>
        <end position="2492"/>
    </location>
</feature>
<evidence type="ECO:0000313" key="5">
    <source>
        <dbReference type="Proteomes" id="UP000231749"/>
    </source>
</evidence>
<dbReference type="InterPro" id="IPR053787">
    <property type="entry name" value="Autotransptr-assoc_N"/>
</dbReference>
<feature type="compositionally biased region" description="Polar residues" evidence="2">
    <location>
        <begin position="395"/>
        <end position="405"/>
    </location>
</feature>
<dbReference type="SUPFAM" id="SSF103515">
    <property type="entry name" value="Autotransporter"/>
    <property type="match status" value="1"/>
</dbReference>
<dbReference type="EMBL" id="CP024702">
    <property type="protein sequence ID" value="ATV66581.1"/>
    <property type="molecule type" value="Genomic_DNA"/>
</dbReference>
<evidence type="ECO:0000256" key="2">
    <source>
        <dbReference type="SAM" id="MobiDB-lite"/>
    </source>
</evidence>
<accession>A0AAD0F4E4</accession>
<organism evidence="4 5">
    <name type="scientific">Fusobacterium pseudoperiodonticum</name>
    <dbReference type="NCBI Taxonomy" id="2663009"/>
    <lineage>
        <taxon>Bacteria</taxon>
        <taxon>Fusobacteriati</taxon>
        <taxon>Fusobacteriota</taxon>
        <taxon>Fusobacteriia</taxon>
        <taxon>Fusobacteriales</taxon>
        <taxon>Fusobacteriaceae</taxon>
        <taxon>Fusobacterium</taxon>
    </lineage>
</organism>
<dbReference type="RefSeq" id="WP_099990941.1">
    <property type="nucleotide sequence ID" value="NZ_CP024702.1"/>
</dbReference>